<proteinExistence type="predicted"/>
<organism evidence="5 6">
    <name type="scientific">Sphingomonas morindae</name>
    <dbReference type="NCBI Taxonomy" id="1541170"/>
    <lineage>
        <taxon>Bacteria</taxon>
        <taxon>Pseudomonadati</taxon>
        <taxon>Pseudomonadota</taxon>
        <taxon>Alphaproteobacteria</taxon>
        <taxon>Sphingomonadales</taxon>
        <taxon>Sphingomonadaceae</taxon>
        <taxon>Sphingomonas</taxon>
    </lineage>
</organism>
<keyword evidence="3" id="KW-0804">Transcription</keyword>
<dbReference type="Proteomes" id="UP001056937">
    <property type="component" value="Chromosome 1"/>
</dbReference>
<dbReference type="InterPro" id="IPR013249">
    <property type="entry name" value="RNA_pol_sigma70_r4_t2"/>
</dbReference>
<dbReference type="NCBIfam" id="TIGR02937">
    <property type="entry name" value="sigma70-ECF"/>
    <property type="match status" value="1"/>
</dbReference>
<keyword evidence="6" id="KW-1185">Reference proteome</keyword>
<dbReference type="PANTHER" id="PTHR43133:SF63">
    <property type="entry name" value="RNA POLYMERASE SIGMA FACTOR FECI-RELATED"/>
    <property type="match status" value="1"/>
</dbReference>
<dbReference type="PANTHER" id="PTHR43133">
    <property type="entry name" value="RNA POLYMERASE ECF-TYPE SIGMA FACTO"/>
    <property type="match status" value="1"/>
</dbReference>
<name>A0ABY4X7W0_9SPHN</name>
<dbReference type="SUPFAM" id="SSF88659">
    <property type="entry name" value="Sigma3 and sigma4 domains of RNA polymerase sigma factors"/>
    <property type="match status" value="1"/>
</dbReference>
<keyword evidence="1" id="KW-0805">Transcription regulation</keyword>
<reference evidence="5" key="1">
    <citation type="journal article" date="2022" name="Toxins">
        <title>Genomic Analysis of Sphingopyxis sp. USTB-05 for Biodegrading Cyanobacterial Hepatotoxins.</title>
        <authorList>
            <person name="Liu C."/>
            <person name="Xu Q."/>
            <person name="Zhao Z."/>
            <person name="Zhang H."/>
            <person name="Liu X."/>
            <person name="Yin C."/>
            <person name="Liu Y."/>
            <person name="Yan H."/>
        </authorList>
    </citation>
    <scope>NUCLEOTIDE SEQUENCE</scope>
    <source>
        <strain evidence="5">NBD5</strain>
    </source>
</reference>
<accession>A0ABY4X7W0</accession>
<keyword evidence="2" id="KW-0731">Sigma factor</keyword>
<evidence type="ECO:0000256" key="3">
    <source>
        <dbReference type="ARBA" id="ARBA00023163"/>
    </source>
</evidence>
<evidence type="ECO:0000313" key="6">
    <source>
        <dbReference type="Proteomes" id="UP001056937"/>
    </source>
</evidence>
<dbReference type="RefSeq" id="WP_252166564.1">
    <property type="nucleotide sequence ID" value="NZ_CP084930.1"/>
</dbReference>
<dbReference type="InterPro" id="IPR036388">
    <property type="entry name" value="WH-like_DNA-bd_sf"/>
</dbReference>
<sequence>MPWLRPIDCWLLQEILPHEPRLLDQARRWVGREEEARALVQQVYLHLLTLPYWASIVDPAAHASRALRSAALARMRRQRIVSIAQWTACEAEAPVDDASASPAQTDGWEELRRLEAALSALPLACRHVLTLRKIKRLSCAQIAAQLGRSQARVEKQLARGLVRLAAALARARAGAAAPPDPAPGRLAR</sequence>
<dbReference type="Pfam" id="PF08281">
    <property type="entry name" value="Sigma70_r4_2"/>
    <property type="match status" value="1"/>
</dbReference>
<dbReference type="InterPro" id="IPR039425">
    <property type="entry name" value="RNA_pol_sigma-70-like"/>
</dbReference>
<dbReference type="InterPro" id="IPR013324">
    <property type="entry name" value="RNA_pol_sigma_r3/r4-like"/>
</dbReference>
<evidence type="ECO:0000313" key="5">
    <source>
        <dbReference type="EMBL" id="USI72756.1"/>
    </source>
</evidence>
<feature type="domain" description="RNA polymerase sigma factor 70 region 4 type 2" evidence="4">
    <location>
        <begin position="112"/>
        <end position="164"/>
    </location>
</feature>
<evidence type="ECO:0000256" key="1">
    <source>
        <dbReference type="ARBA" id="ARBA00023015"/>
    </source>
</evidence>
<dbReference type="Gene3D" id="1.10.10.10">
    <property type="entry name" value="Winged helix-like DNA-binding domain superfamily/Winged helix DNA-binding domain"/>
    <property type="match status" value="1"/>
</dbReference>
<gene>
    <name evidence="5" type="ORF">LHA26_16015</name>
</gene>
<protein>
    <submittedName>
        <fullName evidence="5">Sigma-70 family RNA polymerase sigma factor</fullName>
    </submittedName>
</protein>
<dbReference type="EMBL" id="CP084930">
    <property type="protein sequence ID" value="USI72756.1"/>
    <property type="molecule type" value="Genomic_DNA"/>
</dbReference>
<evidence type="ECO:0000259" key="4">
    <source>
        <dbReference type="Pfam" id="PF08281"/>
    </source>
</evidence>
<dbReference type="InterPro" id="IPR014284">
    <property type="entry name" value="RNA_pol_sigma-70_dom"/>
</dbReference>
<evidence type="ECO:0000256" key="2">
    <source>
        <dbReference type="ARBA" id="ARBA00023082"/>
    </source>
</evidence>